<gene>
    <name evidence="2" type="ORF">HF682_03925</name>
</gene>
<dbReference type="EMBL" id="JABAIM010000001">
    <property type="protein sequence ID" value="NLR74301.1"/>
    <property type="molecule type" value="Genomic_DNA"/>
</dbReference>
<sequence length="310" mass="35181">MGRYVRRALAGLLALPLWAMATGPTWLGVLEEQEGTYDGEPAQSVVRVLFQRTEAGWQALPSDCRTQTCLHTAPLDFPARLNWTVWQQGRAVGTVEGVTPDDYGYYHRLGQQQLTGPAPWPPRAKQDQPLPDTGMLRRPLLATVGGVQSASSPQGWQAQPPDQHAKAAWFPYFRQHIPRVKACTRMGRVLPVRPVRQDDLQVISQWQDQRGNQLAQLQFKRSRRSHCDGDLTYPEQLWFYRPRHGKVQLLPDQLEGDGFGGPSLTVLSMVDLDGKDQPGFLMMRESYNRYGYALYQPGQRTMPQFLVTFH</sequence>
<dbReference type="RefSeq" id="WP_168875923.1">
    <property type="nucleotide sequence ID" value="NZ_JABAIM010000001.1"/>
</dbReference>
<dbReference type="Proteomes" id="UP000587991">
    <property type="component" value="Unassembled WGS sequence"/>
</dbReference>
<evidence type="ECO:0000313" key="3">
    <source>
        <dbReference type="Proteomes" id="UP000587991"/>
    </source>
</evidence>
<keyword evidence="1" id="KW-0732">Signal</keyword>
<accession>A0A847RWZ7</accession>
<feature type="chain" id="PRO_5032612188" evidence="1">
    <location>
        <begin position="22"/>
        <end position="310"/>
    </location>
</feature>
<reference evidence="2 3" key="1">
    <citation type="submission" date="2020-04" db="EMBL/GenBank/DDBJ databases">
        <title>Draft genome of Leeia sp. IMCC25680.</title>
        <authorList>
            <person name="Song J."/>
            <person name="Cho J.-C."/>
        </authorList>
    </citation>
    <scope>NUCLEOTIDE SEQUENCE [LARGE SCALE GENOMIC DNA]</scope>
    <source>
        <strain evidence="2 3">IMCC25680</strain>
    </source>
</reference>
<name>A0A847RWZ7_9NEIS</name>
<protein>
    <submittedName>
        <fullName evidence="2">Uncharacterized protein</fullName>
    </submittedName>
</protein>
<comment type="caution">
    <text evidence="2">The sequence shown here is derived from an EMBL/GenBank/DDBJ whole genome shotgun (WGS) entry which is preliminary data.</text>
</comment>
<proteinExistence type="predicted"/>
<organism evidence="2 3">
    <name type="scientific">Leeia aquatica</name>
    <dbReference type="NCBI Taxonomy" id="2725557"/>
    <lineage>
        <taxon>Bacteria</taxon>
        <taxon>Pseudomonadati</taxon>
        <taxon>Pseudomonadota</taxon>
        <taxon>Betaproteobacteria</taxon>
        <taxon>Neisseriales</taxon>
        <taxon>Leeiaceae</taxon>
        <taxon>Leeia</taxon>
    </lineage>
</organism>
<evidence type="ECO:0000313" key="2">
    <source>
        <dbReference type="EMBL" id="NLR74301.1"/>
    </source>
</evidence>
<feature type="signal peptide" evidence="1">
    <location>
        <begin position="1"/>
        <end position="21"/>
    </location>
</feature>
<keyword evidence="3" id="KW-1185">Reference proteome</keyword>
<evidence type="ECO:0000256" key="1">
    <source>
        <dbReference type="SAM" id="SignalP"/>
    </source>
</evidence>
<dbReference type="AlphaFoldDB" id="A0A847RWZ7"/>